<evidence type="ECO:0000313" key="4">
    <source>
        <dbReference type="Proteomes" id="UP000235777"/>
    </source>
</evidence>
<evidence type="ECO:0000256" key="1">
    <source>
        <dbReference type="SAM" id="MobiDB-lite"/>
    </source>
</evidence>
<evidence type="ECO:0000256" key="2">
    <source>
        <dbReference type="SAM" id="Phobius"/>
    </source>
</evidence>
<feature type="region of interest" description="Disordered" evidence="1">
    <location>
        <begin position="1"/>
        <end position="27"/>
    </location>
</feature>
<protein>
    <submittedName>
        <fullName evidence="3">Uncharacterized protein</fullName>
    </submittedName>
</protein>
<dbReference type="EMBL" id="PNYC01000001">
    <property type="protein sequence ID" value="PMS38455.1"/>
    <property type="molecule type" value="Genomic_DNA"/>
</dbReference>
<dbReference type="AlphaFoldDB" id="A0A2N7XAG9"/>
<sequence length="158" mass="15620">MSLFTMPDGSSGIDPTSMDSYGGDPSLYSDSGSSADLSTLNGVTDGSVGSGYDFATGTDASTTSASGGTLGQLQSGSSTINWNQLLTGGLSALVAADSISHGLTASGQSLPVYRAPNGMIYPMGSGPAMYRNGIAPGGGGGFMMLLLLGVIAFAIAKE</sequence>
<organism evidence="3 4">
    <name type="scientific">Trinickia symbiotica</name>
    <dbReference type="NCBI Taxonomy" id="863227"/>
    <lineage>
        <taxon>Bacteria</taxon>
        <taxon>Pseudomonadati</taxon>
        <taxon>Pseudomonadota</taxon>
        <taxon>Betaproteobacteria</taxon>
        <taxon>Burkholderiales</taxon>
        <taxon>Burkholderiaceae</taxon>
        <taxon>Trinickia</taxon>
    </lineage>
</organism>
<feature type="transmembrane region" description="Helical" evidence="2">
    <location>
        <begin position="133"/>
        <end position="156"/>
    </location>
</feature>
<keyword evidence="2" id="KW-0472">Membrane</keyword>
<evidence type="ECO:0000313" key="3">
    <source>
        <dbReference type="EMBL" id="PMS38455.1"/>
    </source>
</evidence>
<dbReference type="Proteomes" id="UP000235777">
    <property type="component" value="Unassembled WGS sequence"/>
</dbReference>
<keyword evidence="2" id="KW-1133">Transmembrane helix</keyword>
<accession>A0A2N7XAG9</accession>
<gene>
    <name evidence="3" type="ORF">C0Z20_00790</name>
</gene>
<keyword evidence="4" id="KW-1185">Reference proteome</keyword>
<name>A0A2N7XAG9_9BURK</name>
<keyword evidence="2" id="KW-0812">Transmembrane</keyword>
<proteinExistence type="predicted"/>
<reference evidence="3 4" key="1">
    <citation type="submission" date="2018-01" db="EMBL/GenBank/DDBJ databases">
        <title>Whole genome analyses suggest that Burkholderia sensu lato contains two further novel genera in the rhizoxinica-symbiotica group Mycetohabitans gen. nov., and Trinickia gen. nov.: implications for the evolution of diazotrophy and nodulation in the Burkholderiaceae.</title>
        <authorList>
            <person name="Estrada-de los Santos P."/>
            <person name="Palmer M."/>
            <person name="Chavez-Ramirez B."/>
            <person name="Beukes C."/>
            <person name="Steenkamp E.T."/>
            <person name="Hirsch A.M."/>
            <person name="Manyaka P."/>
            <person name="Maluk M."/>
            <person name="Lafos M."/>
            <person name="Crook M."/>
            <person name="Gross E."/>
            <person name="Simon M.F."/>
            <person name="Bueno dos Reis Junior F."/>
            <person name="Poole P.S."/>
            <person name="Venter S.N."/>
            <person name="James E.K."/>
        </authorList>
    </citation>
    <scope>NUCLEOTIDE SEQUENCE [LARGE SCALE GENOMIC DNA]</scope>
    <source>
        <strain evidence="3 4">JPY 581</strain>
    </source>
</reference>
<dbReference type="RefSeq" id="WP_102606703.1">
    <property type="nucleotide sequence ID" value="NZ_PNYC01000001.1"/>
</dbReference>
<comment type="caution">
    <text evidence="3">The sequence shown here is derived from an EMBL/GenBank/DDBJ whole genome shotgun (WGS) entry which is preliminary data.</text>
</comment>